<dbReference type="EMBL" id="FNKP01000002">
    <property type="protein sequence ID" value="SDR32230.1"/>
    <property type="molecule type" value="Genomic_DNA"/>
</dbReference>
<gene>
    <name evidence="1" type="ORF">SAMN05443245_4612</name>
</gene>
<keyword evidence="2" id="KW-1185">Reference proteome</keyword>
<proteinExistence type="predicted"/>
<dbReference type="AlphaFoldDB" id="A0A1H1I3J5"/>
<reference evidence="2" key="1">
    <citation type="submission" date="2016-10" db="EMBL/GenBank/DDBJ databases">
        <authorList>
            <person name="Varghese N."/>
        </authorList>
    </citation>
    <scope>NUCLEOTIDE SEQUENCE [LARGE SCALE GENOMIC DNA]</scope>
    <source>
        <strain evidence="2">GAS106B</strain>
    </source>
</reference>
<sequence>MFKDWQNDLFLKFPLFFRAVHHPDAYPANIAHLGIQCGAGWHSIIEALASDVELEMRTLWREQLQFPEKLAELDTALAYGRATYPLLPICTDIEQVHGKFMVVMRNGNLCPKDMWSRIGQHIGIAEDKAQRTCESCGKPGAFREDYWRKVYCDDCIIPEAEKRQSATA</sequence>
<evidence type="ECO:0000313" key="1">
    <source>
        <dbReference type="EMBL" id="SDR32230.1"/>
    </source>
</evidence>
<protein>
    <submittedName>
        <fullName evidence="1">Uncharacterized protein</fullName>
    </submittedName>
</protein>
<organism evidence="1 2">
    <name type="scientific">Paraburkholderia fungorum</name>
    <dbReference type="NCBI Taxonomy" id="134537"/>
    <lineage>
        <taxon>Bacteria</taxon>
        <taxon>Pseudomonadati</taxon>
        <taxon>Pseudomonadota</taxon>
        <taxon>Betaproteobacteria</taxon>
        <taxon>Burkholderiales</taxon>
        <taxon>Burkholderiaceae</taxon>
        <taxon>Paraburkholderia</taxon>
    </lineage>
</organism>
<name>A0A1H1I3J5_9BURK</name>
<evidence type="ECO:0000313" key="2">
    <source>
        <dbReference type="Proteomes" id="UP000183487"/>
    </source>
</evidence>
<dbReference type="Proteomes" id="UP000183487">
    <property type="component" value="Unassembled WGS sequence"/>
</dbReference>
<accession>A0A1H1I3J5</accession>